<proteinExistence type="predicted"/>
<keyword evidence="1" id="KW-0812">Transmembrane</keyword>
<protein>
    <submittedName>
        <fullName evidence="2">CcoQ/FixQ family Cbb3-type cytochrome c oxidase assembly chaperone</fullName>
    </submittedName>
</protein>
<accession>A0A7K1LQK8</accession>
<keyword evidence="3" id="KW-1185">Reference proteome</keyword>
<dbReference type="EMBL" id="VJVW01000004">
    <property type="protein sequence ID" value="MUP43063.1"/>
    <property type="molecule type" value="Genomic_DNA"/>
</dbReference>
<organism evidence="2 3">
    <name type="scientific">Christiangramia aestuarii</name>
    <dbReference type="NCBI Taxonomy" id="1028746"/>
    <lineage>
        <taxon>Bacteria</taxon>
        <taxon>Pseudomonadati</taxon>
        <taxon>Bacteroidota</taxon>
        <taxon>Flavobacteriia</taxon>
        <taxon>Flavobacteriales</taxon>
        <taxon>Flavobacteriaceae</taxon>
        <taxon>Christiangramia</taxon>
    </lineage>
</organism>
<dbReference type="RefSeq" id="WP_156276766.1">
    <property type="nucleotide sequence ID" value="NZ_BAABGI010000001.1"/>
</dbReference>
<evidence type="ECO:0000313" key="3">
    <source>
        <dbReference type="Proteomes" id="UP000460416"/>
    </source>
</evidence>
<evidence type="ECO:0000313" key="2">
    <source>
        <dbReference type="EMBL" id="MUP43063.1"/>
    </source>
</evidence>
<feature type="transmembrane region" description="Helical" evidence="1">
    <location>
        <begin position="20"/>
        <end position="38"/>
    </location>
</feature>
<reference evidence="2 3" key="1">
    <citation type="submission" date="2019-07" db="EMBL/GenBank/DDBJ databases">
        <title>Gramella aestuarii sp. nov., isolated from a tidal flat, and emended description of Gramella echinicola.</title>
        <authorList>
            <person name="Liu L."/>
        </authorList>
    </citation>
    <scope>NUCLEOTIDE SEQUENCE [LARGE SCALE GENOMIC DNA]</scope>
    <source>
        <strain evidence="2 3">BS12</strain>
    </source>
</reference>
<gene>
    <name evidence="2" type="ORF">FLP08_10795</name>
</gene>
<keyword evidence="1" id="KW-1133">Transmembrane helix</keyword>
<comment type="caution">
    <text evidence="2">The sequence shown here is derived from an EMBL/GenBank/DDBJ whole genome shotgun (WGS) entry which is preliminary data.</text>
</comment>
<dbReference type="OrthoDB" id="965798at2"/>
<sequence length="70" mass="8247">MLKFVKGPLESIEGVEIYPIISLFIFFIFFTALFWWVITAKKEYIRKVSDIPLELEENTCIDNNLKESKS</sequence>
<evidence type="ECO:0000256" key="1">
    <source>
        <dbReference type="SAM" id="Phobius"/>
    </source>
</evidence>
<dbReference type="AlphaFoldDB" id="A0A7K1LQK8"/>
<name>A0A7K1LQK8_9FLAO</name>
<keyword evidence="1" id="KW-0472">Membrane</keyword>
<dbReference type="Proteomes" id="UP000460416">
    <property type="component" value="Unassembled WGS sequence"/>
</dbReference>